<protein>
    <recommendedName>
        <fullName evidence="4">Retrotransposon gag domain-containing protein</fullName>
    </recommendedName>
</protein>
<keyword evidence="3" id="KW-1185">Reference proteome</keyword>
<accession>A0A6A3VHQ4</accession>
<reference evidence="2 3" key="1">
    <citation type="submission" date="2018-08" db="EMBL/GenBank/DDBJ databases">
        <title>Genomic investigation of the strawberry pathogen Phytophthora fragariae indicates pathogenicity is determined by transcriptional variation in three key races.</title>
        <authorList>
            <person name="Adams T.M."/>
            <person name="Armitage A.D."/>
            <person name="Sobczyk M.K."/>
            <person name="Bates H.J."/>
            <person name="Dunwell J.M."/>
            <person name="Nellist C.F."/>
            <person name="Harrison R.J."/>
        </authorList>
    </citation>
    <scope>NUCLEOTIDE SEQUENCE [LARGE SCALE GENOMIC DNA]</scope>
    <source>
        <strain evidence="2 3">NOV-27</strain>
    </source>
</reference>
<dbReference type="OrthoDB" id="124683at2759"/>
<evidence type="ECO:0000313" key="2">
    <source>
        <dbReference type="EMBL" id="KAE9161111.1"/>
    </source>
</evidence>
<proteinExistence type="predicted"/>
<organism evidence="2 3">
    <name type="scientific">Phytophthora fragariae</name>
    <dbReference type="NCBI Taxonomy" id="53985"/>
    <lineage>
        <taxon>Eukaryota</taxon>
        <taxon>Sar</taxon>
        <taxon>Stramenopiles</taxon>
        <taxon>Oomycota</taxon>
        <taxon>Peronosporomycetes</taxon>
        <taxon>Peronosporales</taxon>
        <taxon>Peronosporaceae</taxon>
        <taxon>Phytophthora</taxon>
    </lineage>
</organism>
<evidence type="ECO:0000313" key="3">
    <source>
        <dbReference type="Proteomes" id="UP000433483"/>
    </source>
</evidence>
<feature type="compositionally biased region" description="Low complexity" evidence="1">
    <location>
        <begin position="66"/>
        <end position="82"/>
    </location>
</feature>
<comment type="caution">
    <text evidence="2">The sequence shown here is derived from an EMBL/GenBank/DDBJ whole genome shotgun (WGS) entry which is preliminary data.</text>
</comment>
<feature type="compositionally biased region" description="Basic and acidic residues" evidence="1">
    <location>
        <begin position="1"/>
        <end position="12"/>
    </location>
</feature>
<dbReference type="AlphaFoldDB" id="A0A6A3VHQ4"/>
<feature type="compositionally biased region" description="Polar residues" evidence="1">
    <location>
        <begin position="13"/>
        <end position="22"/>
    </location>
</feature>
<evidence type="ECO:0008006" key="4">
    <source>
        <dbReference type="Google" id="ProtNLM"/>
    </source>
</evidence>
<gene>
    <name evidence="2" type="ORF">PF005_g31365</name>
</gene>
<sequence>MLQQRKMKEETTHQQPALTTSAFVHPDWGSADRMQSFFNAAMDRFLRKQQTLEAAPASQFTRPTRTSADTPSAPRAAATAKAHGSQDVEMESVGSRHSELADEYDPDDMSLEAPRRAAVASAGATSGNTLTPQRIRVSAISELKDFSGKDSDVDRARSWIGKAKSAFLRDQAPDSEKCLGFGDLMSGPARNWQYYHARKRSDESPIEYLHRLNVAGMRAKLQIKGGTPSTRREHVEHFIETLDDRDLAE</sequence>
<feature type="region of interest" description="Disordered" evidence="1">
    <location>
        <begin position="1"/>
        <end position="26"/>
    </location>
</feature>
<feature type="compositionally biased region" description="Polar residues" evidence="1">
    <location>
        <begin position="53"/>
        <end position="65"/>
    </location>
</feature>
<dbReference type="Proteomes" id="UP000433483">
    <property type="component" value="Unassembled WGS sequence"/>
</dbReference>
<dbReference type="EMBL" id="QXGB01006292">
    <property type="protein sequence ID" value="KAE9161111.1"/>
    <property type="molecule type" value="Genomic_DNA"/>
</dbReference>
<evidence type="ECO:0000256" key="1">
    <source>
        <dbReference type="SAM" id="MobiDB-lite"/>
    </source>
</evidence>
<feature type="region of interest" description="Disordered" evidence="1">
    <location>
        <begin position="53"/>
        <end position="107"/>
    </location>
</feature>
<name>A0A6A3VHQ4_9STRA</name>